<protein>
    <recommendedName>
        <fullName evidence="8">Cadherin domain-containing protein</fullName>
    </recommendedName>
</protein>
<dbReference type="GO" id="GO:0008013">
    <property type="term" value="F:beta-catenin binding"/>
    <property type="evidence" value="ECO:0007669"/>
    <property type="project" value="TreeGrafter"/>
</dbReference>
<dbReference type="RefSeq" id="WP_153583737.1">
    <property type="nucleotide sequence ID" value="NZ_WJBU01000003.1"/>
</dbReference>
<proteinExistence type="predicted"/>
<gene>
    <name evidence="9" type="ORF">GHT07_03790</name>
</gene>
<dbReference type="PANTHER" id="PTHR24027">
    <property type="entry name" value="CADHERIN-23"/>
    <property type="match status" value="1"/>
</dbReference>
<comment type="caution">
    <text evidence="9">The sequence shown here is derived from an EMBL/GenBank/DDBJ whole genome shotgun (WGS) entry which is preliminary data.</text>
</comment>
<feature type="domain" description="Cadherin" evidence="8">
    <location>
        <begin position="93"/>
        <end position="191"/>
    </location>
</feature>
<dbReference type="GO" id="GO:0016788">
    <property type="term" value="F:hydrolase activity, acting on ester bonds"/>
    <property type="evidence" value="ECO:0007669"/>
    <property type="project" value="UniProtKB-ARBA"/>
</dbReference>
<keyword evidence="7" id="KW-0472">Membrane</keyword>
<dbReference type="InterPro" id="IPR039808">
    <property type="entry name" value="Cadherin"/>
</dbReference>
<dbReference type="Gene3D" id="2.60.40.60">
    <property type="entry name" value="Cadherins"/>
    <property type="match status" value="3"/>
</dbReference>
<evidence type="ECO:0000256" key="5">
    <source>
        <dbReference type="ARBA" id="ARBA00022837"/>
    </source>
</evidence>
<evidence type="ECO:0000256" key="3">
    <source>
        <dbReference type="ARBA" id="ARBA00022729"/>
    </source>
</evidence>
<dbReference type="InterPro" id="IPR038081">
    <property type="entry name" value="CalX-like_sf"/>
</dbReference>
<evidence type="ECO:0000256" key="1">
    <source>
        <dbReference type="ARBA" id="ARBA00004167"/>
    </source>
</evidence>
<accession>A0A844AQE9</accession>
<evidence type="ECO:0000313" key="10">
    <source>
        <dbReference type="Proteomes" id="UP000487350"/>
    </source>
</evidence>
<dbReference type="Proteomes" id="UP000487350">
    <property type="component" value="Unassembled WGS sequence"/>
</dbReference>
<keyword evidence="6" id="KW-1133">Transmembrane helix</keyword>
<dbReference type="EMBL" id="WJBU01000003">
    <property type="protein sequence ID" value="MRD46385.1"/>
    <property type="molecule type" value="Genomic_DNA"/>
</dbReference>
<keyword evidence="4" id="KW-0677">Repeat</keyword>
<comment type="subcellular location">
    <subcellularLocation>
        <location evidence="1">Membrane</location>
        <topology evidence="1">Single-pass membrane protein</topology>
    </subcellularLocation>
</comment>
<evidence type="ECO:0000256" key="4">
    <source>
        <dbReference type="ARBA" id="ARBA00022737"/>
    </source>
</evidence>
<keyword evidence="5" id="KW-0106">Calcium</keyword>
<dbReference type="OrthoDB" id="110597at2"/>
<reference evidence="9 10" key="1">
    <citation type="submission" date="2019-11" db="EMBL/GenBank/DDBJ databases">
        <title>Caenimonas koreensis gen. nov., sp. nov., isolated from activated sludge.</title>
        <authorList>
            <person name="Seung H.R."/>
        </authorList>
    </citation>
    <scope>NUCLEOTIDE SEQUENCE [LARGE SCALE GENOMIC DNA]</scope>
    <source>
        <strain evidence="9 10">EMB320</strain>
    </source>
</reference>
<evidence type="ECO:0000259" key="8">
    <source>
        <dbReference type="PROSITE" id="PS50268"/>
    </source>
</evidence>
<feature type="domain" description="Cadherin" evidence="8">
    <location>
        <begin position="191"/>
        <end position="285"/>
    </location>
</feature>
<organism evidence="9 10">
    <name type="scientific">Caenimonas koreensis DSM 17982</name>
    <dbReference type="NCBI Taxonomy" id="1121255"/>
    <lineage>
        <taxon>Bacteria</taxon>
        <taxon>Pseudomonadati</taxon>
        <taxon>Pseudomonadota</taxon>
        <taxon>Betaproteobacteria</taxon>
        <taxon>Burkholderiales</taxon>
        <taxon>Comamonadaceae</taxon>
        <taxon>Caenimonas</taxon>
    </lineage>
</organism>
<evidence type="ECO:0000313" key="9">
    <source>
        <dbReference type="EMBL" id="MRD46385.1"/>
    </source>
</evidence>
<dbReference type="Gene3D" id="3.40.50.1110">
    <property type="entry name" value="SGNH hydrolase"/>
    <property type="match status" value="2"/>
</dbReference>
<dbReference type="Pfam" id="PF19078">
    <property type="entry name" value="Big_12"/>
    <property type="match status" value="1"/>
</dbReference>
<sequence>MKRKVRIAENTSVSKVIYAPPAGSDPHAHYTLAGDDADFFNISTDGIVTLKVAADYEIRKTYSFEVIATVGLAETTTVVKLSVANLDDTAPVFSSAATGMVTENASLATVIYRAAAVDPDHPRDRLTFSLGGADAALLKISANGEVRLLAPADHESKSSYSFTVIADDGEQTTTKAVVVTVNNVNDAPPVFTSGASGSVAENAAIATPVYTASTTDADGLGAPTYSLGGADASLLAISADGVVTLKASANYEAKTSYSFNVIANDGIHIATKAVVVNVLNEAPQVASVALTSASGAVDGLLNAGDTVSVTVTMTEATTVTGTPQIALNIGGATVYANYTSGSGSTALVFSYTIQAGQTDLDGISVDANSLSPNGGTMSEPAAAAVLTHAGAASNASFKVDTTAPSLAITSSAGLLQSGQSATITFTFSEDPGTSFADGDIAVTGGTLGAISGSGLTRSATFTAAASANLSTGAHITVMPGNFADAAGNTGTGIIAPGVSIDTVFNQVLLVGNSATFGRVDPVMSYNTYDPVTNPGGVHDLTSPDQGGTFTNLTGSNLYEPHNWGGVAGLIDMFAQELGLSYDVSLSTRNAATLRGHYANTSPAGWDLRGNISSEKWDIVVLQDQTDEPLPGGSGSITFAPGSSTATLIVTPTGDALAEYDETLALRLASSTTYRVGTSSAVTTTILNDDPTPPAVNSALPTVSLVATQGSVAEDGSNNLVYTFTRTGATTSDMTVTFTVFRDGATAPSVSTTISASQDLEMYNTTTGAFSSTGGGTTSPYRFTNGNGFLTSSDTGVNTTTGSVSFTSNTGTIVIKAGQTSASLTLDPHVDTNVENDESIRVTLTHPASGQDYNLGTAGAVTATIVNDDFPVGTDTSLPNVTLAVTTATSTYESAGQSLIYTFTRSGSTASALTVNFTQDGTATYFSTDASKSDFSLSSAGSTGYSLKTTSGANADTAAFEQYATLIENYIHTGAADTTTIPGTTIAANANADAATDVYLYSTWARPDMIAGAYDMITEKVLQPNGAYTGGTVTQSTTQATAYYLTLEQMSADLASAYNHLATVNADFAGVAPVSTAFMNAVSQGLAIRDPYTETDTASVSTGKINLWFDDNLHASKYGSYLAGLTLFETITGLDARALGASDQVAADLGIDAATAVALQGVASATLGFNSLYHFTAPGVVTDLGNTMASATLAAAGAFTFVDPAYTAHSVSVSPQDGNLGTLQAVVRSDGHAGQVNWLYTADNAVVDPLLQAGEQRMDWFTVLLDDGHGHTSSEIIGISLQGELLVV</sequence>
<keyword evidence="2" id="KW-0812">Transmembrane</keyword>
<dbReference type="InterPro" id="IPR010221">
    <property type="entry name" value="VCBS_dom"/>
</dbReference>
<dbReference type="PRINTS" id="PR00205">
    <property type="entry name" value="CADHERIN"/>
</dbReference>
<dbReference type="PROSITE" id="PS50268">
    <property type="entry name" value="CADHERIN_2"/>
    <property type="match status" value="3"/>
</dbReference>
<name>A0A844AQE9_9BURK</name>
<dbReference type="GO" id="GO:0045296">
    <property type="term" value="F:cadherin binding"/>
    <property type="evidence" value="ECO:0007669"/>
    <property type="project" value="TreeGrafter"/>
</dbReference>
<keyword evidence="3" id="KW-0732">Signal</keyword>
<dbReference type="InterPro" id="IPR002126">
    <property type="entry name" value="Cadherin-like_dom"/>
</dbReference>
<dbReference type="InterPro" id="IPR015919">
    <property type="entry name" value="Cadherin-like_sf"/>
</dbReference>
<keyword evidence="10" id="KW-1185">Reference proteome</keyword>
<dbReference type="GO" id="GO:0016342">
    <property type="term" value="C:catenin complex"/>
    <property type="evidence" value="ECO:0007669"/>
    <property type="project" value="TreeGrafter"/>
</dbReference>
<dbReference type="GO" id="GO:0005509">
    <property type="term" value="F:calcium ion binding"/>
    <property type="evidence" value="ECO:0007669"/>
    <property type="project" value="InterPro"/>
</dbReference>
<evidence type="ECO:0000256" key="6">
    <source>
        <dbReference type="ARBA" id="ARBA00022989"/>
    </source>
</evidence>
<dbReference type="Gene3D" id="2.60.40.2030">
    <property type="match status" value="1"/>
</dbReference>
<dbReference type="PANTHER" id="PTHR24027:SF422">
    <property type="entry name" value="CADHERIN DOMAIN-CONTAINING PROTEIN"/>
    <property type="match status" value="1"/>
</dbReference>
<evidence type="ECO:0000256" key="2">
    <source>
        <dbReference type="ARBA" id="ARBA00022692"/>
    </source>
</evidence>
<dbReference type="NCBIfam" id="TIGR01965">
    <property type="entry name" value="VCBS_repeat"/>
    <property type="match status" value="1"/>
</dbReference>
<evidence type="ECO:0000256" key="7">
    <source>
        <dbReference type="ARBA" id="ARBA00023136"/>
    </source>
</evidence>
<dbReference type="SMART" id="SM00112">
    <property type="entry name" value="CA"/>
    <property type="match status" value="3"/>
</dbReference>
<dbReference type="GO" id="GO:0016477">
    <property type="term" value="P:cell migration"/>
    <property type="evidence" value="ECO:0007669"/>
    <property type="project" value="TreeGrafter"/>
</dbReference>
<feature type="domain" description="Cadherin" evidence="8">
    <location>
        <begin position="5"/>
        <end position="93"/>
    </location>
</feature>
<dbReference type="InterPro" id="IPR044048">
    <property type="entry name" value="Big_12"/>
</dbReference>
<dbReference type="CDD" id="cd11304">
    <property type="entry name" value="Cadherin_repeat"/>
    <property type="match status" value="2"/>
</dbReference>
<dbReference type="SUPFAM" id="SSF49313">
    <property type="entry name" value="Cadherin-like"/>
    <property type="match status" value="3"/>
</dbReference>
<dbReference type="SUPFAM" id="SSF141072">
    <property type="entry name" value="CalX-like"/>
    <property type="match status" value="2"/>
</dbReference>
<dbReference type="InterPro" id="IPR036514">
    <property type="entry name" value="SGNH_hydro_sf"/>
</dbReference>
<dbReference type="GO" id="GO:0007156">
    <property type="term" value="P:homophilic cell adhesion via plasma membrane adhesion molecules"/>
    <property type="evidence" value="ECO:0007669"/>
    <property type="project" value="InterPro"/>
</dbReference>